<evidence type="ECO:0000259" key="1">
    <source>
        <dbReference type="Pfam" id="PF01609"/>
    </source>
</evidence>
<dbReference type="SUPFAM" id="SSF53098">
    <property type="entry name" value="Ribonuclease H-like"/>
    <property type="match status" value="1"/>
</dbReference>
<dbReference type="Pfam" id="PF01609">
    <property type="entry name" value="DDE_Tnp_1"/>
    <property type="match status" value="1"/>
</dbReference>
<evidence type="ECO:0000313" key="3">
    <source>
        <dbReference type="EMBL" id="QRZ12921.1"/>
    </source>
</evidence>
<organism evidence="3 4">
    <name type="scientific">Paracoccus methylovorus</name>
    <dbReference type="NCBI Taxonomy" id="2812658"/>
    <lineage>
        <taxon>Bacteria</taxon>
        <taxon>Pseudomonadati</taxon>
        <taxon>Pseudomonadota</taxon>
        <taxon>Alphaproteobacteria</taxon>
        <taxon>Rhodobacterales</taxon>
        <taxon>Paracoccaceae</taxon>
        <taxon>Paracoccus</taxon>
    </lineage>
</organism>
<accession>A0ABX7JGD5</accession>
<dbReference type="Proteomes" id="UP000663629">
    <property type="component" value="Chromosome 1"/>
</dbReference>
<feature type="domain" description="Transposase IS4-like" evidence="1">
    <location>
        <begin position="111"/>
        <end position="254"/>
    </location>
</feature>
<gene>
    <name evidence="3" type="ORF">JWJ88_10025</name>
</gene>
<feature type="domain" description="Insertion element IS402-like" evidence="2">
    <location>
        <begin position="23"/>
        <end position="95"/>
    </location>
</feature>
<dbReference type="Pfam" id="PF13340">
    <property type="entry name" value="DUF4096"/>
    <property type="match status" value="1"/>
</dbReference>
<reference evidence="3 4" key="1">
    <citation type="submission" date="2021-02" db="EMBL/GenBank/DDBJ databases">
        <title>Paracoccus methylovroum sp.nov., a new methanol and methylamine utilizing methylotrophic denitrifer.</title>
        <authorList>
            <person name="Timsy T."/>
            <person name="Behrendt U."/>
            <person name="Ulrich A."/>
            <person name="Spanner T."/>
            <person name="Foesel B.U."/>
            <person name="Horn M.A."/>
            <person name="Kolb S."/>
        </authorList>
    </citation>
    <scope>NUCLEOTIDE SEQUENCE [LARGE SCALE GENOMIC DNA]</scope>
    <source>
        <strain evidence="3 4">H4-D09</strain>
    </source>
</reference>
<dbReference type="PANTHER" id="PTHR30007:SF1">
    <property type="entry name" value="BLR1914 PROTEIN"/>
    <property type="match status" value="1"/>
</dbReference>
<dbReference type="InterPro" id="IPR012337">
    <property type="entry name" value="RNaseH-like_sf"/>
</dbReference>
<keyword evidence="4" id="KW-1185">Reference proteome</keyword>
<dbReference type="NCBIfam" id="NF033580">
    <property type="entry name" value="transpos_IS5_3"/>
    <property type="match status" value="1"/>
</dbReference>
<dbReference type="InterPro" id="IPR025161">
    <property type="entry name" value="IS402-like_dom"/>
</dbReference>
<proteinExistence type="predicted"/>
<evidence type="ECO:0000313" key="4">
    <source>
        <dbReference type="Proteomes" id="UP000663629"/>
    </source>
</evidence>
<dbReference type="RefSeq" id="WP_205293927.1">
    <property type="nucleotide sequence ID" value="NZ_CP070368.1"/>
</dbReference>
<dbReference type="PANTHER" id="PTHR30007">
    <property type="entry name" value="PHP DOMAIN PROTEIN"/>
    <property type="match status" value="1"/>
</dbReference>
<dbReference type="InterPro" id="IPR002559">
    <property type="entry name" value="Transposase_11"/>
</dbReference>
<protein>
    <submittedName>
        <fullName evidence="3">IS5-like element ISPme2 family transposase</fullName>
    </submittedName>
</protein>
<evidence type="ECO:0000259" key="2">
    <source>
        <dbReference type="Pfam" id="PF13340"/>
    </source>
</evidence>
<name>A0ABX7JGD5_9RHOB</name>
<dbReference type="EMBL" id="CP070368">
    <property type="protein sequence ID" value="QRZ12921.1"/>
    <property type="molecule type" value="Genomic_DNA"/>
</dbReference>
<sequence length="275" mass="31743">MRWLWIALPVPVLALTSVARNLMSNDEWAFFERFILAVRSPNGRKPTNHRLVLDGIFWIARTGSPWRDLPEEFGKWSSVYRQFRRWTLAGLWEQILEALNESRIVPDALQMIDSTVVRAHHQAAGGKRGTPRQGFGRSRGGFTTKIHLRVNAAGLPMRTEITAGQTSDYLGFDLVMADNLPEPSVLLADRGYDSDNIRKTMEVRDVVPVIPMRKTRKLRVAVDRRLYRLRNLVERCFNKLKNARRVATRYDKTAESFLGFIDITSIRLWLRHLST</sequence>